<dbReference type="Proteomes" id="UP000749311">
    <property type="component" value="Unassembled WGS sequence"/>
</dbReference>
<reference evidence="4 5" key="1">
    <citation type="submission" date="2020-02" db="EMBL/GenBank/DDBJ databases">
        <title>Sequencing the genomes of 1000 actinobacteria strains.</title>
        <authorList>
            <person name="Klenk H.-P."/>
        </authorList>
    </citation>
    <scope>NUCLEOTIDE SEQUENCE [LARGE SCALE GENOMIC DNA]</scope>
    <source>
        <strain evidence="4 5">DSM 19609</strain>
    </source>
</reference>
<feature type="region of interest" description="Disordered" evidence="1">
    <location>
        <begin position="83"/>
        <end position="106"/>
    </location>
</feature>
<accession>A0ABX0SKF4</accession>
<evidence type="ECO:0000256" key="1">
    <source>
        <dbReference type="SAM" id="MobiDB-lite"/>
    </source>
</evidence>
<dbReference type="InterPro" id="IPR045826">
    <property type="entry name" value="SpaA_PFL_dom_2"/>
</dbReference>
<keyword evidence="2" id="KW-1133">Transmembrane helix</keyword>
<dbReference type="Pfam" id="PF19403">
    <property type="entry name" value="SpaA_2"/>
    <property type="match status" value="1"/>
</dbReference>
<evidence type="ECO:0000313" key="5">
    <source>
        <dbReference type="Proteomes" id="UP000749311"/>
    </source>
</evidence>
<dbReference type="NCBIfam" id="TIGR01167">
    <property type="entry name" value="LPXTG_anchor"/>
    <property type="match status" value="1"/>
</dbReference>
<evidence type="ECO:0000259" key="3">
    <source>
        <dbReference type="Pfam" id="PF19403"/>
    </source>
</evidence>
<protein>
    <submittedName>
        <fullName evidence="4">LPXTG-motif cell wall-anchored protein</fullName>
    </submittedName>
</protein>
<evidence type="ECO:0000256" key="2">
    <source>
        <dbReference type="SAM" id="Phobius"/>
    </source>
</evidence>
<keyword evidence="2" id="KW-0812">Transmembrane</keyword>
<sequence>MSPQSTDWILTADGPVTASGVTGDPLVTDTAVEPGSYTLSEAPVADRPTAEYVSEGWSCTGAELDGDVLVLGVGDDVTCTVTNRAEDEGTAPPDHQDRPWSLPATGGDSLGWLAGGAAILLLGSALIGGSSRKRR</sequence>
<comment type="caution">
    <text evidence="4">The sequence shown here is derived from an EMBL/GenBank/DDBJ whole genome shotgun (WGS) entry which is preliminary data.</text>
</comment>
<evidence type="ECO:0000313" key="4">
    <source>
        <dbReference type="EMBL" id="NIH57176.1"/>
    </source>
</evidence>
<keyword evidence="2" id="KW-0472">Membrane</keyword>
<keyword evidence="5" id="KW-1185">Reference proteome</keyword>
<dbReference type="EMBL" id="JAAMOZ010000001">
    <property type="protein sequence ID" value="NIH57176.1"/>
    <property type="molecule type" value="Genomic_DNA"/>
</dbReference>
<organism evidence="4 5">
    <name type="scientific">Brooklawnia cerclae</name>
    <dbReference type="NCBI Taxonomy" id="349934"/>
    <lineage>
        <taxon>Bacteria</taxon>
        <taxon>Bacillati</taxon>
        <taxon>Actinomycetota</taxon>
        <taxon>Actinomycetes</taxon>
        <taxon>Propionibacteriales</taxon>
        <taxon>Propionibacteriaceae</taxon>
        <taxon>Brooklawnia</taxon>
    </lineage>
</organism>
<gene>
    <name evidence="4" type="ORF">FB473_001821</name>
</gene>
<dbReference type="RefSeq" id="WP_167166660.1">
    <property type="nucleotide sequence ID" value="NZ_BAAAOO010000011.1"/>
</dbReference>
<feature type="transmembrane region" description="Helical" evidence="2">
    <location>
        <begin position="110"/>
        <end position="129"/>
    </location>
</feature>
<proteinExistence type="predicted"/>
<name>A0ABX0SKF4_9ACTN</name>
<feature type="domain" description="SpaA-like prealbumin fold" evidence="3">
    <location>
        <begin position="4"/>
        <end position="81"/>
    </location>
</feature>